<feature type="domain" description="Periplasmic binding protein" evidence="4">
    <location>
        <begin position="50"/>
        <end position="296"/>
    </location>
</feature>
<dbReference type="PROSITE" id="PS51257">
    <property type="entry name" value="PROKAR_LIPOPROTEIN"/>
    <property type="match status" value="1"/>
</dbReference>
<dbReference type="RefSeq" id="WP_168721515.1">
    <property type="nucleotide sequence ID" value="NZ_JAAXPN010000001.1"/>
</dbReference>
<dbReference type="Gene3D" id="3.40.50.2300">
    <property type="match status" value="2"/>
</dbReference>
<name>A0A7X6N106_9LACO</name>
<dbReference type="PANTHER" id="PTHR46847">
    <property type="entry name" value="D-ALLOSE-BINDING PERIPLASMIC PROTEIN-RELATED"/>
    <property type="match status" value="1"/>
</dbReference>
<dbReference type="AlphaFoldDB" id="A0A7X6N106"/>
<comment type="caution">
    <text evidence="5">The sequence shown here is derived from an EMBL/GenBank/DDBJ whole genome shotgun (WGS) entry which is preliminary data.</text>
</comment>
<dbReference type="EMBL" id="JAAXPN010000001">
    <property type="protein sequence ID" value="NKZ23731.1"/>
    <property type="molecule type" value="Genomic_DNA"/>
</dbReference>
<dbReference type="GO" id="GO:0030246">
    <property type="term" value="F:carbohydrate binding"/>
    <property type="evidence" value="ECO:0007669"/>
    <property type="project" value="UniProtKB-ARBA"/>
</dbReference>
<evidence type="ECO:0000313" key="5">
    <source>
        <dbReference type="EMBL" id="NKZ23731.1"/>
    </source>
</evidence>
<proteinExistence type="inferred from homology"/>
<dbReference type="InterPro" id="IPR028082">
    <property type="entry name" value="Peripla_BP_I"/>
</dbReference>
<accession>A0A7X6N106</accession>
<protein>
    <submittedName>
        <fullName evidence="5">D-ribose ABC transporter substrate-binding protein</fullName>
    </submittedName>
</protein>
<reference evidence="5 6" key="1">
    <citation type="submission" date="2020-04" db="EMBL/GenBank/DDBJ databases">
        <title>MicrobeNet Type strains.</title>
        <authorList>
            <person name="Nicholson A.C."/>
        </authorList>
    </citation>
    <scope>NUCLEOTIDE SEQUENCE [LARGE SCALE GENOMIC DNA]</scope>
    <source>
        <strain evidence="5 6">CCUG 61472</strain>
    </source>
</reference>
<evidence type="ECO:0000313" key="6">
    <source>
        <dbReference type="Proteomes" id="UP000549765"/>
    </source>
</evidence>
<comment type="subcellular location">
    <subcellularLocation>
        <location evidence="1">Cell envelope</location>
    </subcellularLocation>
</comment>
<dbReference type="Proteomes" id="UP000549765">
    <property type="component" value="Unassembled WGS sequence"/>
</dbReference>
<evidence type="ECO:0000256" key="3">
    <source>
        <dbReference type="ARBA" id="ARBA00022729"/>
    </source>
</evidence>
<dbReference type="Pfam" id="PF13407">
    <property type="entry name" value="Peripla_BP_4"/>
    <property type="match status" value="1"/>
</dbReference>
<dbReference type="PANTHER" id="PTHR46847:SF1">
    <property type="entry name" value="D-ALLOSE-BINDING PERIPLASMIC PROTEIN-RELATED"/>
    <property type="match status" value="1"/>
</dbReference>
<organism evidence="5 6">
    <name type="scientific">Periweissella fabalis</name>
    <dbReference type="NCBI Taxonomy" id="1070421"/>
    <lineage>
        <taxon>Bacteria</taxon>
        <taxon>Bacillati</taxon>
        <taxon>Bacillota</taxon>
        <taxon>Bacilli</taxon>
        <taxon>Lactobacillales</taxon>
        <taxon>Lactobacillaceae</taxon>
        <taxon>Periweissella</taxon>
    </lineage>
</organism>
<evidence type="ECO:0000259" key="4">
    <source>
        <dbReference type="Pfam" id="PF13407"/>
    </source>
</evidence>
<dbReference type="GO" id="GO:0030313">
    <property type="term" value="C:cell envelope"/>
    <property type="evidence" value="ECO:0007669"/>
    <property type="project" value="UniProtKB-SubCell"/>
</dbReference>
<dbReference type="SUPFAM" id="SSF53822">
    <property type="entry name" value="Periplasmic binding protein-like I"/>
    <property type="match status" value="1"/>
</dbReference>
<sequence>MSKQIKYLITGILTGLMLLVVAGCSIVTLENPYQKVDKAAQKAPKDIRVGASLSTLNNPFFIAVKNGLNDTAKTKGTKVQIADAQNNTAKQTNDVEDMIQRGGDILIINPVDSDAITPEVKAANNAGIPVITVDRSSNGGKILTLVASNSIEGGKMAAKFMIKQLGNGAKIAELQGIPGASASRERGKGFDTAVAGQLNIVAKQTANFDRAQGLTTTENIIQGHPDIKGIFSQNDEMALGAVQALRNKPDIILVGFDGSKDALTAVKNGQMAATVAQKPYQMGKLAMQAVFDHFDKQTLPKNIKSPLELIVNSKYR</sequence>
<evidence type="ECO:0000256" key="1">
    <source>
        <dbReference type="ARBA" id="ARBA00004196"/>
    </source>
</evidence>
<evidence type="ECO:0000256" key="2">
    <source>
        <dbReference type="ARBA" id="ARBA00007639"/>
    </source>
</evidence>
<dbReference type="InterPro" id="IPR025997">
    <property type="entry name" value="SBP_2_dom"/>
</dbReference>
<keyword evidence="6" id="KW-1185">Reference proteome</keyword>
<gene>
    <name evidence="5" type="ORF">HF964_02760</name>
</gene>
<keyword evidence="3" id="KW-0732">Signal</keyword>
<comment type="similarity">
    <text evidence="2">Belongs to the bacterial solute-binding protein 2 family.</text>
</comment>
<dbReference type="CDD" id="cd06323">
    <property type="entry name" value="PBP1_ribose_binding"/>
    <property type="match status" value="1"/>
</dbReference>